<dbReference type="PANTHER" id="PTHR10835:SF0">
    <property type="entry name" value="SQUALENE MONOOXYGENASE"/>
    <property type="match status" value="1"/>
</dbReference>
<dbReference type="EC" id="1.14.14.17" evidence="4 9"/>
<dbReference type="GO" id="GO:0016020">
    <property type="term" value="C:membrane"/>
    <property type="evidence" value="ECO:0007669"/>
    <property type="project" value="UniProtKB-SubCell"/>
</dbReference>
<dbReference type="STRING" id="691883.A0A058Z591"/>
<evidence type="ECO:0000256" key="6">
    <source>
        <dbReference type="ARBA" id="ARBA00022827"/>
    </source>
</evidence>
<comment type="cofactor">
    <cofactor evidence="1 9">
        <name>FAD</name>
        <dbReference type="ChEBI" id="CHEBI:57692"/>
    </cofactor>
</comment>
<dbReference type="SUPFAM" id="SSF51905">
    <property type="entry name" value="FAD/NAD(P)-binding domain"/>
    <property type="match status" value="1"/>
</dbReference>
<dbReference type="GO" id="GO:0071949">
    <property type="term" value="F:FAD binding"/>
    <property type="evidence" value="ECO:0007669"/>
    <property type="project" value="InterPro"/>
</dbReference>
<feature type="domain" description="Squalene epoxidase" evidence="11">
    <location>
        <begin position="217"/>
        <end position="424"/>
    </location>
</feature>
<dbReference type="PANTHER" id="PTHR10835">
    <property type="entry name" value="SQUALENE MONOOXYGENASE"/>
    <property type="match status" value="1"/>
</dbReference>
<dbReference type="RefSeq" id="XP_009497124.1">
    <property type="nucleotide sequence ID" value="XM_009498849.1"/>
</dbReference>
<organism evidence="12">
    <name type="scientific">Fonticula alba</name>
    <name type="common">Slime mold</name>
    <dbReference type="NCBI Taxonomy" id="691883"/>
    <lineage>
        <taxon>Eukaryota</taxon>
        <taxon>Rotosphaerida</taxon>
        <taxon>Fonticulaceae</taxon>
        <taxon>Fonticula</taxon>
    </lineage>
</organism>
<dbReference type="InterPro" id="IPR013698">
    <property type="entry name" value="Squalene_epoxidase"/>
</dbReference>
<dbReference type="Gene3D" id="3.50.50.60">
    <property type="entry name" value="FAD/NAD(P)-binding domain"/>
    <property type="match status" value="1"/>
</dbReference>
<keyword evidence="9" id="KW-0812">Transmembrane</keyword>
<feature type="transmembrane region" description="Helical" evidence="9">
    <location>
        <begin position="514"/>
        <end position="532"/>
    </location>
</feature>
<name>A0A058Z591_FONAL</name>
<feature type="domain" description="Squalene epoxidase" evidence="11">
    <location>
        <begin position="482"/>
        <end position="534"/>
    </location>
</feature>
<dbReference type="Pfam" id="PF01494">
    <property type="entry name" value="FAD_binding_3"/>
    <property type="match status" value="1"/>
</dbReference>
<evidence type="ECO:0000259" key="11">
    <source>
        <dbReference type="Pfam" id="PF08491"/>
    </source>
</evidence>
<comment type="catalytic activity">
    <reaction evidence="9">
        <text>squalene + reduced [NADPH--hemoprotein reductase] + O2 = (S)-2,3-epoxysqualene + oxidized [NADPH--hemoprotein reductase] + H2O + H(+)</text>
        <dbReference type="Rhea" id="RHEA:25282"/>
        <dbReference type="Rhea" id="RHEA-COMP:11964"/>
        <dbReference type="Rhea" id="RHEA-COMP:11965"/>
        <dbReference type="ChEBI" id="CHEBI:15377"/>
        <dbReference type="ChEBI" id="CHEBI:15378"/>
        <dbReference type="ChEBI" id="CHEBI:15379"/>
        <dbReference type="ChEBI" id="CHEBI:15440"/>
        <dbReference type="ChEBI" id="CHEBI:15441"/>
        <dbReference type="ChEBI" id="CHEBI:57618"/>
        <dbReference type="ChEBI" id="CHEBI:58210"/>
        <dbReference type="EC" id="1.14.14.17"/>
    </reaction>
</comment>
<keyword evidence="5 9" id="KW-0285">Flavoprotein</keyword>
<feature type="transmembrane region" description="Helical" evidence="9">
    <location>
        <begin position="538"/>
        <end position="558"/>
    </location>
</feature>
<comment type="similarity">
    <text evidence="3 9">Belongs to the squalene monooxygenase family.</text>
</comment>
<evidence type="ECO:0000256" key="4">
    <source>
        <dbReference type="ARBA" id="ARBA00012312"/>
    </source>
</evidence>
<keyword evidence="9" id="KW-1133">Transmembrane helix</keyword>
<dbReference type="AlphaFoldDB" id="A0A058Z591"/>
<evidence type="ECO:0000256" key="8">
    <source>
        <dbReference type="ARBA" id="ARBA00023136"/>
    </source>
</evidence>
<dbReference type="InterPro" id="IPR002938">
    <property type="entry name" value="FAD-bd"/>
</dbReference>
<evidence type="ECO:0000313" key="13">
    <source>
        <dbReference type="Proteomes" id="UP000030693"/>
    </source>
</evidence>
<reference evidence="12" key="1">
    <citation type="submission" date="2013-04" db="EMBL/GenBank/DDBJ databases">
        <title>The Genome Sequence of Fonticula alba ATCC 38817.</title>
        <authorList>
            <consortium name="The Broad Institute Genomics Platform"/>
            <person name="Russ C."/>
            <person name="Cuomo C."/>
            <person name="Burger G."/>
            <person name="Gray M.W."/>
            <person name="Holland P.W.H."/>
            <person name="King N."/>
            <person name="Lang F.B.F."/>
            <person name="Roger A.J."/>
            <person name="Ruiz-Trillo I."/>
            <person name="Brown M."/>
            <person name="Walker B."/>
            <person name="Young S."/>
            <person name="Zeng Q."/>
            <person name="Gargeya S."/>
            <person name="Fitzgerald M."/>
            <person name="Haas B."/>
            <person name="Abouelleil A."/>
            <person name="Allen A.W."/>
            <person name="Alvarado L."/>
            <person name="Arachchi H.M."/>
            <person name="Berlin A.M."/>
            <person name="Chapman S.B."/>
            <person name="Gainer-Dewar J."/>
            <person name="Goldberg J."/>
            <person name="Griggs A."/>
            <person name="Gujja S."/>
            <person name="Hansen M."/>
            <person name="Howarth C."/>
            <person name="Imamovic A."/>
            <person name="Ireland A."/>
            <person name="Larimer J."/>
            <person name="McCowan C."/>
            <person name="Murphy C."/>
            <person name="Pearson M."/>
            <person name="Poon T.W."/>
            <person name="Priest M."/>
            <person name="Roberts A."/>
            <person name="Saif S."/>
            <person name="Shea T."/>
            <person name="Sisk P."/>
            <person name="Sykes S."/>
            <person name="Wortman J."/>
            <person name="Nusbaum C."/>
            <person name="Birren B."/>
        </authorList>
    </citation>
    <scope>NUCLEOTIDE SEQUENCE [LARGE SCALE GENOMIC DNA]</scope>
    <source>
        <strain evidence="12">ATCC 38817</strain>
    </source>
</reference>
<dbReference type="GO" id="GO:0004506">
    <property type="term" value="F:squalene monooxygenase activity"/>
    <property type="evidence" value="ECO:0007669"/>
    <property type="project" value="UniProtKB-UniRule"/>
</dbReference>
<dbReference type="GO" id="GO:0016126">
    <property type="term" value="P:sterol biosynthetic process"/>
    <property type="evidence" value="ECO:0007669"/>
    <property type="project" value="UniProtKB-UniRule"/>
</dbReference>
<evidence type="ECO:0000256" key="7">
    <source>
        <dbReference type="ARBA" id="ARBA00023002"/>
    </source>
</evidence>
<sequence>MTAHAAAAAAAAAASEDYIPAEPIISAPIPPAGAPPVKYDAIVAGAGIAGASLAYNLARDGRRVLLLERDLRDPDTFRGELLQPGGVRALQRMGLGQCIAGIDAQACHGYVVYRPKVDPKSFESQKNIVDGSDTHIFTQIPYPSDKDHIPNTPATGYSFHHGRLVGNLRRRAAAHPNITIVEANVVDLLEDGPAIIGVKYRQKNEAGELVDVIAHGDLNFDCCGSFSRFRAKLSFNKPVYRSHFAALLLRDVPLPLPNHGMVIMCNSSLVLCYAISPRELRMLIDIPDPLPTQSDESLARYLLAHILPQLPSFLHGPFREQVIRSDGSPIPIRSVPCQLLTAGALIRPGVFCLGDSLNMRHPLTGSGMTVAFTDVLIVSDLLRPLDTLADTGRVIQALSSFYATRRRVSASMNILAQALYDVFCGGGGVRPSDEELLQFPPVKALSNCPLPMFAPSLRPLFPPGADLPNSLMAPAERHILPMVALRNACFRYVSRVGTDCLGILGGITPNPIRLLVHFFAVAIFSVVMILFSRPSPRSVATAFSAFMGASNIIFPLIWDHMFATHSRQGPDALAPGRPENKAKAM</sequence>
<gene>
    <name evidence="12" type="ORF">H696_04980</name>
</gene>
<evidence type="ECO:0000256" key="5">
    <source>
        <dbReference type="ARBA" id="ARBA00022630"/>
    </source>
</evidence>
<keyword evidence="8 9" id="KW-0472">Membrane</keyword>
<evidence type="ECO:0000313" key="12">
    <source>
        <dbReference type="EMBL" id="KCV68692.1"/>
    </source>
</evidence>
<comment type="function">
    <text evidence="9">Catalyzes the stereospecific oxidation of squalene to (S)-2,3-epoxysqualene, and is considered to be a rate-limiting enzyme in steroid biosynthesis.</text>
</comment>
<evidence type="ECO:0000259" key="10">
    <source>
        <dbReference type="Pfam" id="PF01494"/>
    </source>
</evidence>
<dbReference type="UniPathway" id="UPA00767">
    <property type="reaction ID" value="UER00752"/>
</dbReference>
<feature type="domain" description="FAD-binding" evidence="10">
    <location>
        <begin position="39"/>
        <end position="100"/>
    </location>
</feature>
<dbReference type="InterPro" id="IPR036188">
    <property type="entry name" value="FAD/NAD-bd_sf"/>
</dbReference>
<dbReference type="Pfam" id="PF08491">
    <property type="entry name" value="SE"/>
    <property type="match status" value="2"/>
</dbReference>
<dbReference type="Proteomes" id="UP000030693">
    <property type="component" value="Unassembled WGS sequence"/>
</dbReference>
<dbReference type="GeneID" id="20529705"/>
<dbReference type="OMA" id="AKRTFYW"/>
<dbReference type="EMBL" id="KB932208">
    <property type="protein sequence ID" value="KCV68692.1"/>
    <property type="molecule type" value="Genomic_DNA"/>
</dbReference>
<evidence type="ECO:0000256" key="2">
    <source>
        <dbReference type="ARBA" id="ARBA00004370"/>
    </source>
</evidence>
<evidence type="ECO:0000256" key="3">
    <source>
        <dbReference type="ARBA" id="ARBA00008802"/>
    </source>
</evidence>
<keyword evidence="7 9" id="KW-0560">Oxidoreductase</keyword>
<accession>A0A058Z591</accession>
<keyword evidence="6 9" id="KW-0274">FAD</keyword>
<protein>
    <recommendedName>
        <fullName evidence="4 9">Squalene monooxygenase</fullName>
        <ecNumber evidence="4 9">1.14.14.17</ecNumber>
    </recommendedName>
</protein>
<evidence type="ECO:0000256" key="1">
    <source>
        <dbReference type="ARBA" id="ARBA00001974"/>
    </source>
</evidence>
<dbReference type="PRINTS" id="PR00420">
    <property type="entry name" value="RNGMNOXGNASE"/>
</dbReference>
<dbReference type="InterPro" id="IPR040125">
    <property type="entry name" value="Squalene_monox"/>
</dbReference>
<dbReference type="OrthoDB" id="1678617at2759"/>
<evidence type="ECO:0000256" key="9">
    <source>
        <dbReference type="RuleBase" id="RU367121"/>
    </source>
</evidence>
<comment type="subcellular location">
    <subcellularLocation>
        <location evidence="2">Membrane</location>
    </subcellularLocation>
</comment>
<dbReference type="eggNOG" id="KOG1298">
    <property type="taxonomic scope" value="Eukaryota"/>
</dbReference>
<keyword evidence="13" id="KW-1185">Reference proteome</keyword>
<dbReference type="GO" id="GO:0005783">
    <property type="term" value="C:endoplasmic reticulum"/>
    <property type="evidence" value="ECO:0007669"/>
    <property type="project" value="TreeGrafter"/>
</dbReference>
<proteinExistence type="inferred from homology"/>